<dbReference type="CDD" id="cd24079">
    <property type="entry name" value="ASKHA_NBD_PG1100-like"/>
    <property type="match status" value="1"/>
</dbReference>
<organism evidence="1 2">
    <name type="scientific">Tenacibaculum vairaonense</name>
    <dbReference type="NCBI Taxonomy" id="3137860"/>
    <lineage>
        <taxon>Bacteria</taxon>
        <taxon>Pseudomonadati</taxon>
        <taxon>Bacteroidota</taxon>
        <taxon>Flavobacteriia</taxon>
        <taxon>Flavobacteriales</taxon>
        <taxon>Flavobacteriaceae</taxon>
        <taxon>Tenacibaculum</taxon>
    </lineage>
</organism>
<dbReference type="InterPro" id="IPR043129">
    <property type="entry name" value="ATPase_NBD"/>
</dbReference>
<sequence length="282" mass="32242">MILIADGGSTKVDWVAIDANKNEIFRTRTLGLNPNVVSKDELYNRVIKNELLNLNNEKVNQVYFYGAGCGTNTPKEILKETLSSFFSKATVEIEEDIIGAVYASSGKNESIVCILGTGSNSCYYNGHKAEYVCPALGYTLMDEASGNYFGKKLLRDYFYKQMPKQTASKFSDSFSLNPDEIKHHLYKDENPNRYLATFAKFLIENKNDNYVIELVKNGFRTFFNYHIKSYQKHQQLPIYFIGSIAHFFEDILNEIALEENVNIKGVIQRPIDNLIDFHRSNL</sequence>
<keyword evidence="2" id="KW-1185">Reference proteome</keyword>
<dbReference type="PANTHER" id="PTHR43190">
    <property type="entry name" value="N-ACETYL-D-GLUCOSAMINE KINASE"/>
    <property type="match status" value="1"/>
</dbReference>
<reference evidence="1 2" key="1">
    <citation type="submission" date="2024-05" db="EMBL/GenBank/DDBJ databases">
        <authorList>
            <person name="Duchaud E."/>
        </authorList>
    </citation>
    <scope>NUCLEOTIDE SEQUENCE [LARGE SCALE GENOMIC DNA]</scope>
    <source>
        <strain evidence="1">Ena-SAMPLE-TAB-13-05-2024-13:56:06:370-140305</strain>
    </source>
</reference>
<name>A0ABP1F9L5_9FLAO</name>
<evidence type="ECO:0000313" key="1">
    <source>
        <dbReference type="EMBL" id="CAL2105902.1"/>
    </source>
</evidence>
<dbReference type="InterPro" id="IPR052519">
    <property type="entry name" value="Euk-type_GlcNAc_Kinase"/>
</dbReference>
<dbReference type="EMBL" id="CAXJRC010000011">
    <property type="protein sequence ID" value="CAL2105902.1"/>
    <property type="molecule type" value="Genomic_DNA"/>
</dbReference>
<dbReference type="PANTHER" id="PTHR43190:SF3">
    <property type="entry name" value="N-ACETYL-D-GLUCOSAMINE KINASE"/>
    <property type="match status" value="1"/>
</dbReference>
<protein>
    <submittedName>
        <fullName evidence="1">BadF-type ATPase</fullName>
    </submittedName>
</protein>
<dbReference type="SUPFAM" id="SSF53067">
    <property type="entry name" value="Actin-like ATPase domain"/>
    <property type="match status" value="2"/>
</dbReference>
<accession>A0ABP1F9L5</accession>
<gene>
    <name evidence="1" type="ORF">T190115A13A_10058</name>
</gene>
<dbReference type="Gene3D" id="3.30.420.40">
    <property type="match status" value="2"/>
</dbReference>
<proteinExistence type="predicted"/>
<comment type="caution">
    <text evidence="1">The sequence shown here is derived from an EMBL/GenBank/DDBJ whole genome shotgun (WGS) entry which is preliminary data.</text>
</comment>
<dbReference type="Proteomes" id="UP001497602">
    <property type="component" value="Unassembled WGS sequence"/>
</dbReference>
<dbReference type="RefSeq" id="WP_348737736.1">
    <property type="nucleotide sequence ID" value="NZ_CAXJRC010000011.1"/>
</dbReference>
<dbReference type="Gene3D" id="1.10.720.160">
    <property type="match status" value="1"/>
</dbReference>
<evidence type="ECO:0000313" key="2">
    <source>
        <dbReference type="Proteomes" id="UP001497602"/>
    </source>
</evidence>